<evidence type="ECO:0000313" key="3">
    <source>
        <dbReference type="Proteomes" id="UP001597380"/>
    </source>
</evidence>
<dbReference type="Proteomes" id="UP001597380">
    <property type="component" value="Unassembled WGS sequence"/>
</dbReference>
<feature type="chain" id="PRO_5047502399" evidence="1">
    <location>
        <begin position="20"/>
        <end position="101"/>
    </location>
</feature>
<gene>
    <name evidence="2" type="ORF">ACFSJ3_08835</name>
</gene>
<protein>
    <submittedName>
        <fullName evidence="2">Uncharacterized protein</fullName>
    </submittedName>
</protein>
<feature type="signal peptide" evidence="1">
    <location>
        <begin position="1"/>
        <end position="19"/>
    </location>
</feature>
<dbReference type="EMBL" id="JBHUHT010000011">
    <property type="protein sequence ID" value="MFD2096088.1"/>
    <property type="molecule type" value="Genomic_DNA"/>
</dbReference>
<organism evidence="2 3">
    <name type="scientific">Corallincola platygyrae</name>
    <dbReference type="NCBI Taxonomy" id="1193278"/>
    <lineage>
        <taxon>Bacteria</taxon>
        <taxon>Pseudomonadati</taxon>
        <taxon>Pseudomonadota</taxon>
        <taxon>Gammaproteobacteria</taxon>
        <taxon>Alteromonadales</taxon>
        <taxon>Psychromonadaceae</taxon>
        <taxon>Corallincola</taxon>
    </lineage>
</organism>
<evidence type="ECO:0000256" key="1">
    <source>
        <dbReference type="SAM" id="SignalP"/>
    </source>
</evidence>
<comment type="caution">
    <text evidence="2">The sequence shown here is derived from an EMBL/GenBank/DDBJ whole genome shotgun (WGS) entry which is preliminary data.</text>
</comment>
<name>A0ABW4XP29_9GAMM</name>
<accession>A0ABW4XP29</accession>
<evidence type="ECO:0000313" key="2">
    <source>
        <dbReference type="EMBL" id="MFD2096088.1"/>
    </source>
</evidence>
<reference evidence="3" key="1">
    <citation type="journal article" date="2019" name="Int. J. Syst. Evol. Microbiol.">
        <title>The Global Catalogue of Microorganisms (GCM) 10K type strain sequencing project: providing services to taxonomists for standard genome sequencing and annotation.</title>
        <authorList>
            <consortium name="The Broad Institute Genomics Platform"/>
            <consortium name="The Broad Institute Genome Sequencing Center for Infectious Disease"/>
            <person name="Wu L."/>
            <person name="Ma J."/>
        </authorList>
    </citation>
    <scope>NUCLEOTIDE SEQUENCE [LARGE SCALE GENOMIC DNA]</scope>
    <source>
        <strain evidence="3">CGMCC 1.10992</strain>
    </source>
</reference>
<sequence length="101" mass="11126">MKKFLIITAALTLSSSVIANTGYEEPTYLNYAVQASKEGTAIKLGRTLENGVFEPGYLNYQFDQEPEDLDALLRTNPPAAGPSTVNNTEGYVEPIYVNYDE</sequence>
<dbReference type="RefSeq" id="WP_345341089.1">
    <property type="nucleotide sequence ID" value="NZ_BAABLI010000017.1"/>
</dbReference>
<keyword evidence="3" id="KW-1185">Reference proteome</keyword>
<proteinExistence type="predicted"/>
<keyword evidence="1" id="KW-0732">Signal</keyword>